<evidence type="ECO:0000259" key="9">
    <source>
        <dbReference type="PROSITE" id="PS51192"/>
    </source>
</evidence>
<dbReference type="InterPro" id="IPR038763">
    <property type="entry name" value="DHH_sf"/>
</dbReference>
<evidence type="ECO:0000256" key="6">
    <source>
        <dbReference type="ARBA" id="ARBA00022839"/>
    </source>
</evidence>
<dbReference type="Gene3D" id="3.40.50.300">
    <property type="entry name" value="P-loop containing nucleotide triphosphate hydrolases"/>
    <property type="match status" value="2"/>
</dbReference>
<keyword evidence="12" id="KW-1185">Reference proteome</keyword>
<keyword evidence="4" id="KW-0547">Nucleotide-binding</keyword>
<dbReference type="RefSeq" id="WP_289545247.1">
    <property type="nucleotide sequence ID" value="NZ_JAUDDZ010000008.1"/>
</dbReference>
<proteinExistence type="inferred from homology"/>
<dbReference type="Gene3D" id="3.10.310.30">
    <property type="match status" value="1"/>
</dbReference>
<evidence type="ECO:0000256" key="3">
    <source>
        <dbReference type="ARBA" id="ARBA00022722"/>
    </source>
</evidence>
<dbReference type="InterPro" id="IPR001650">
    <property type="entry name" value="Helicase_C-like"/>
</dbReference>
<dbReference type="PANTHER" id="PTHR30255:SF2">
    <property type="entry name" value="SINGLE-STRANDED-DNA-SPECIFIC EXONUCLEASE RECJ"/>
    <property type="match status" value="1"/>
</dbReference>
<evidence type="ECO:0000256" key="4">
    <source>
        <dbReference type="ARBA" id="ARBA00022741"/>
    </source>
</evidence>
<dbReference type="InterPro" id="IPR003156">
    <property type="entry name" value="DHHA1_dom"/>
</dbReference>
<evidence type="ECO:0000256" key="7">
    <source>
        <dbReference type="ARBA" id="ARBA00022840"/>
    </source>
</evidence>
<keyword evidence="3" id="KW-0540">Nuclease</keyword>
<dbReference type="PROSITE" id="PS51194">
    <property type="entry name" value="HELICASE_CTER"/>
    <property type="match status" value="1"/>
</dbReference>
<feature type="domain" description="Helicase ATP-binding" evidence="9">
    <location>
        <begin position="675"/>
        <end position="850"/>
    </location>
</feature>
<keyword evidence="7" id="KW-0067">ATP-binding</keyword>
<accession>A0ABT7V9P9</accession>
<dbReference type="InterPro" id="IPR001667">
    <property type="entry name" value="DDH_dom"/>
</dbReference>
<dbReference type="InterPro" id="IPR051673">
    <property type="entry name" value="SSDNA_exonuclease_RecJ"/>
</dbReference>
<evidence type="ECO:0000313" key="12">
    <source>
        <dbReference type="Proteomes" id="UP001529421"/>
    </source>
</evidence>
<dbReference type="PANTHER" id="PTHR30255">
    <property type="entry name" value="SINGLE-STRANDED-DNA-SPECIFIC EXONUCLEASE RECJ"/>
    <property type="match status" value="1"/>
</dbReference>
<reference evidence="12" key="1">
    <citation type="submission" date="2023-06" db="EMBL/GenBank/DDBJ databases">
        <title>Identification and characterization of horizontal gene transfer across gut microbiota members of farm animals based on homology search.</title>
        <authorList>
            <person name="Zeman M."/>
            <person name="Kubasova T."/>
            <person name="Jahodarova E."/>
            <person name="Nykrynova M."/>
            <person name="Rychlik I."/>
        </authorList>
    </citation>
    <scope>NUCLEOTIDE SEQUENCE [LARGE SCALE GENOMIC DNA]</scope>
    <source>
        <strain evidence="12">154_Feed</strain>
    </source>
</reference>
<evidence type="ECO:0000256" key="5">
    <source>
        <dbReference type="ARBA" id="ARBA00022801"/>
    </source>
</evidence>
<dbReference type="SMART" id="SM00487">
    <property type="entry name" value="DEXDc"/>
    <property type="match status" value="1"/>
</dbReference>
<evidence type="ECO:0000259" key="10">
    <source>
        <dbReference type="PROSITE" id="PS51194"/>
    </source>
</evidence>
<dbReference type="Pfam" id="PF17768">
    <property type="entry name" value="RecJ_OB"/>
    <property type="match status" value="1"/>
</dbReference>
<sequence>MASLKTTHRWVVAPQNPHLADELSTKLGVAPLVARIMVAHGIQSVEEGRLFLTPSLERDWADPLSIPGMEEVADRVDAAISAGEQIAIFGDFDVDGITSTCLLTEALREMGAHVQPFIPHRFDEGYGLSEAALDRVVEACSPSLVITVDNGIAARDEVACLTSRGIDLVVTDHHEPSDMVPEGVPLTDPKLVPCGPSHELAGAGVALKLVDVLGSRRGMPDLWRRYTEVAALGTVSDMMPLTPENRALVSDGIAQMRATTRPGFVALAALTKTDLSTITADSLSFSLIPRLNAAGRMTDPTLALELLLERDPVEAGRLAAALEGINQERRDIEAALTDDAMAKVEQTYAGGRVIVVGGEGWHEGVKGIVASRLVNRYHVPCLLFSIEDGIARGSGRSVGAVNLFEAIERCSDLLTRFGGHAGAVGVTLPAENLDALRERMDAVLSELPIEAFEDTGEVASTVKLSELDIDTVEQISILEPFGQGNRVPLLAATGVTMQDRAAVGRTGDHMRFTATDGVASVPAIMFRAPDVEALCGCDSVVDLVFEAVAEHWQGRVKPKLMVKDILLRGCGDAPAYQGMPPQECSAEDGEVPVMLAPAAEGQGAAGVASARSEGAVPASGADASPDGAPSPRPRAAAGASRRAMLAGLSYDELTRTLLNAFIGASEPHRAQAEALDALKQGESVLAVMGTGRGKSLIFQVHAVREAILNARASVFVYPLRALVADQAYHLASLCAKLGVRVAVLTGESVGAARDATFSGLASGSIDIVLTTPEFLVIHRRRFVASRRIGFVVVDEAHHVAGAKGGDRSAYQELPQVLHDLGDPCVIATTATADTAVAREVCRLAGIDRVVVDGTVRENLDIEDDRDLANRENRLVSIVATGEKCVVYVNSRDQSLALVRTLRKRVPELAGAVAFYNAGLTRGDRARVEEAFRSGSLSCIVSTSAFGEGVNLPDIRHVVLYHMPFSATEFNQMSGRAGRDGAPASIHLLYSSRDARINERMLDAAAPEREELVTLYRALQTMWRANRGKTGEGSFQASDLDIANMCLAIDARTPVDERSVGSGLAIFEELGFASVSGHDEGRRIQMAESPGRMALTSSIRYLEGLHARVAFTAFRSWALEAPARDMLARVNRPIVPRA</sequence>
<organism evidence="11 12">
    <name type="scientific">Enorma phocaeensis</name>
    <dbReference type="NCBI Taxonomy" id="1871019"/>
    <lineage>
        <taxon>Bacteria</taxon>
        <taxon>Bacillati</taxon>
        <taxon>Actinomycetota</taxon>
        <taxon>Coriobacteriia</taxon>
        <taxon>Coriobacteriales</taxon>
        <taxon>Coriobacteriaceae</taxon>
        <taxon>Enorma</taxon>
    </lineage>
</organism>
<dbReference type="Pfam" id="PF01368">
    <property type="entry name" value="DHH"/>
    <property type="match status" value="1"/>
</dbReference>
<dbReference type="Proteomes" id="UP001529421">
    <property type="component" value="Unassembled WGS sequence"/>
</dbReference>
<keyword evidence="6 11" id="KW-0269">Exonuclease</keyword>
<dbReference type="Pfam" id="PF00270">
    <property type="entry name" value="DEAD"/>
    <property type="match status" value="1"/>
</dbReference>
<dbReference type="InterPro" id="IPR027417">
    <property type="entry name" value="P-loop_NTPase"/>
</dbReference>
<name>A0ABT7V9P9_9ACTN</name>
<evidence type="ECO:0000256" key="8">
    <source>
        <dbReference type="SAM" id="MobiDB-lite"/>
    </source>
</evidence>
<dbReference type="SUPFAM" id="SSF64182">
    <property type="entry name" value="DHH phosphoesterases"/>
    <property type="match status" value="1"/>
</dbReference>
<comment type="similarity">
    <text evidence="1">Belongs to the RecJ family.</text>
</comment>
<dbReference type="EMBL" id="JAUDDZ010000008">
    <property type="protein sequence ID" value="MDM8275225.1"/>
    <property type="molecule type" value="Genomic_DNA"/>
</dbReference>
<dbReference type="NCBIfam" id="TIGR00644">
    <property type="entry name" value="recJ"/>
    <property type="match status" value="1"/>
</dbReference>
<dbReference type="InterPro" id="IPR011545">
    <property type="entry name" value="DEAD/DEAH_box_helicase_dom"/>
</dbReference>
<protein>
    <recommendedName>
        <fullName evidence="2">Single-stranded-DNA-specific exonuclease RecJ</fullName>
    </recommendedName>
</protein>
<comment type="caution">
    <text evidence="11">The sequence shown here is derived from an EMBL/GenBank/DDBJ whole genome shotgun (WGS) entry which is preliminary data.</text>
</comment>
<feature type="region of interest" description="Disordered" evidence="8">
    <location>
        <begin position="604"/>
        <end position="636"/>
    </location>
</feature>
<dbReference type="GO" id="GO:0004527">
    <property type="term" value="F:exonuclease activity"/>
    <property type="evidence" value="ECO:0007669"/>
    <property type="project" value="UniProtKB-KW"/>
</dbReference>
<dbReference type="Gene3D" id="3.90.1640.30">
    <property type="match status" value="1"/>
</dbReference>
<dbReference type="SUPFAM" id="SSF52540">
    <property type="entry name" value="P-loop containing nucleoside triphosphate hydrolases"/>
    <property type="match status" value="1"/>
</dbReference>
<dbReference type="Pfam" id="PF02272">
    <property type="entry name" value="DHHA1"/>
    <property type="match status" value="1"/>
</dbReference>
<gene>
    <name evidence="11" type="primary">recJ</name>
    <name evidence="11" type="ORF">QUW28_06930</name>
</gene>
<evidence type="ECO:0000313" key="11">
    <source>
        <dbReference type="EMBL" id="MDM8275225.1"/>
    </source>
</evidence>
<dbReference type="SMART" id="SM00490">
    <property type="entry name" value="HELICc"/>
    <property type="match status" value="1"/>
</dbReference>
<feature type="compositionally biased region" description="Low complexity" evidence="8">
    <location>
        <begin position="617"/>
        <end position="636"/>
    </location>
</feature>
<evidence type="ECO:0000256" key="2">
    <source>
        <dbReference type="ARBA" id="ARBA00019841"/>
    </source>
</evidence>
<dbReference type="InterPro" id="IPR014001">
    <property type="entry name" value="Helicase_ATP-bd"/>
</dbReference>
<dbReference type="InterPro" id="IPR004610">
    <property type="entry name" value="RecJ"/>
</dbReference>
<keyword evidence="5" id="KW-0378">Hydrolase</keyword>
<dbReference type="Pfam" id="PF00271">
    <property type="entry name" value="Helicase_C"/>
    <property type="match status" value="1"/>
</dbReference>
<evidence type="ECO:0000256" key="1">
    <source>
        <dbReference type="ARBA" id="ARBA00005915"/>
    </source>
</evidence>
<feature type="domain" description="Helicase C-terminal" evidence="10">
    <location>
        <begin position="869"/>
        <end position="1019"/>
    </location>
</feature>
<dbReference type="PROSITE" id="PS51192">
    <property type="entry name" value="HELICASE_ATP_BIND_1"/>
    <property type="match status" value="1"/>
</dbReference>
<dbReference type="InterPro" id="IPR041122">
    <property type="entry name" value="RecJ_OB"/>
</dbReference>